<evidence type="ECO:0000313" key="1">
    <source>
        <dbReference type="EMBL" id="HHF08792.1"/>
    </source>
</evidence>
<dbReference type="Proteomes" id="UP000886129">
    <property type="component" value="Unassembled WGS sequence"/>
</dbReference>
<gene>
    <name evidence="1" type="ORF">ENL26_03380</name>
</gene>
<comment type="caution">
    <text evidence="1">The sequence shown here is derived from an EMBL/GenBank/DDBJ whole genome shotgun (WGS) entry which is preliminary data.</text>
</comment>
<organism evidence="1">
    <name type="scientific">Kosmotoga arenicorallina</name>
    <dbReference type="NCBI Taxonomy" id="688066"/>
    <lineage>
        <taxon>Bacteria</taxon>
        <taxon>Thermotogati</taxon>
        <taxon>Thermotogota</taxon>
        <taxon>Thermotogae</taxon>
        <taxon>Kosmotogales</taxon>
        <taxon>Kosmotogaceae</taxon>
        <taxon>Kosmotoga</taxon>
    </lineage>
</organism>
<accession>A0A7C5HYU1</accession>
<dbReference type="AlphaFoldDB" id="A0A7C5HYU1"/>
<reference evidence="1" key="1">
    <citation type="journal article" date="2020" name="mSystems">
        <title>Genome- and Community-Level Interaction Insights into Carbon Utilization and Element Cycling Functions of Hydrothermarchaeota in Hydrothermal Sediment.</title>
        <authorList>
            <person name="Zhou Z."/>
            <person name="Liu Y."/>
            <person name="Xu W."/>
            <person name="Pan J."/>
            <person name="Luo Z.H."/>
            <person name="Li M."/>
        </authorList>
    </citation>
    <scope>NUCLEOTIDE SEQUENCE [LARGE SCALE GENOMIC DNA]</scope>
    <source>
        <strain evidence="1">HyVt-80</strain>
    </source>
</reference>
<sequence>MKKLLVVSLLVVVTMAFGGYFVGIGDAGNAYGITAGMTIEDLSLFGYNGHGTLMAVLGTGVGAAVDLTPFELYSDIFGDKEYRILVGAGAGGSFSILSTGFNIGAGVTFKVLWGDHFISKTTVGFGLGGFYSDSILGYIF</sequence>
<proteinExistence type="predicted"/>
<protein>
    <submittedName>
        <fullName evidence="1">Uncharacterized protein</fullName>
    </submittedName>
</protein>
<name>A0A7C5HYU1_9BACT</name>
<dbReference type="EMBL" id="DRTH01000201">
    <property type="protein sequence ID" value="HHF08792.1"/>
    <property type="molecule type" value="Genomic_DNA"/>
</dbReference>